<dbReference type="Proteomes" id="UP001234297">
    <property type="component" value="Chromosome 4"/>
</dbReference>
<evidence type="ECO:0000313" key="1">
    <source>
        <dbReference type="EMBL" id="KAJ8617450.1"/>
    </source>
</evidence>
<name>A0ACC2K8N4_PERAE</name>
<organism evidence="1 2">
    <name type="scientific">Persea americana</name>
    <name type="common">Avocado</name>
    <dbReference type="NCBI Taxonomy" id="3435"/>
    <lineage>
        <taxon>Eukaryota</taxon>
        <taxon>Viridiplantae</taxon>
        <taxon>Streptophyta</taxon>
        <taxon>Embryophyta</taxon>
        <taxon>Tracheophyta</taxon>
        <taxon>Spermatophyta</taxon>
        <taxon>Magnoliopsida</taxon>
        <taxon>Magnoliidae</taxon>
        <taxon>Laurales</taxon>
        <taxon>Lauraceae</taxon>
        <taxon>Persea</taxon>
    </lineage>
</organism>
<evidence type="ECO:0000313" key="2">
    <source>
        <dbReference type="Proteomes" id="UP001234297"/>
    </source>
</evidence>
<accession>A0ACC2K8N4</accession>
<protein>
    <submittedName>
        <fullName evidence="1">Uncharacterized protein</fullName>
    </submittedName>
</protein>
<dbReference type="EMBL" id="CM056812">
    <property type="protein sequence ID" value="KAJ8617450.1"/>
    <property type="molecule type" value="Genomic_DNA"/>
</dbReference>
<proteinExistence type="predicted"/>
<reference evidence="1 2" key="1">
    <citation type="journal article" date="2022" name="Hortic Res">
        <title>A haplotype resolved chromosomal level avocado genome allows analysis of novel avocado genes.</title>
        <authorList>
            <person name="Nath O."/>
            <person name="Fletcher S.J."/>
            <person name="Hayward A."/>
            <person name="Shaw L.M."/>
            <person name="Masouleh A.K."/>
            <person name="Furtado A."/>
            <person name="Henry R.J."/>
            <person name="Mitter N."/>
        </authorList>
    </citation>
    <scope>NUCLEOTIDE SEQUENCE [LARGE SCALE GENOMIC DNA]</scope>
    <source>
        <strain evidence="2">cv. Hass</strain>
    </source>
</reference>
<gene>
    <name evidence="1" type="ORF">MRB53_013636</name>
</gene>
<comment type="caution">
    <text evidence="1">The sequence shown here is derived from an EMBL/GenBank/DDBJ whole genome shotgun (WGS) entry which is preliminary data.</text>
</comment>
<sequence>MASPPSSTVKPDSARLQNGASGSAERFNLDSVRESLIRQEDTIVFSLIERAKFPRNLKVYDESSREIPGFSGSLLQFFVEEAEILQSKVGRYYNPEEHPFFPENLPLSLLPPYNYEQVLHPAAASININKKIWNMYVYDLLPLFAAKGDDGNYASTMSSDLTCLQALSRRIHYGLFVAEVKYRDAPQDYGPAIRAQDRDALMKLLTFESVEEMVKRRVEKKASVFGQEVGLNDSGSDKYKIDPSVFSHLYGEWVMPLTKLVQVEYLLRRLD</sequence>
<keyword evidence="2" id="KW-1185">Reference proteome</keyword>